<proteinExistence type="predicted"/>
<dbReference type="AlphaFoldDB" id="A0AAE2T0T4"/>
<evidence type="ECO:0000259" key="1">
    <source>
        <dbReference type="Pfam" id="PF10137"/>
    </source>
</evidence>
<feature type="domain" description="CD-NTase-associated protein 12/Pycsar effector protein TIR" evidence="1">
    <location>
        <begin position="6"/>
        <end position="81"/>
    </location>
</feature>
<dbReference type="RefSeq" id="WP_246798589.1">
    <property type="nucleotide sequence ID" value="NZ_JACHAZ010000006.1"/>
</dbReference>
<reference evidence="2 3" key="1">
    <citation type="submission" date="2020-08" db="EMBL/GenBank/DDBJ databases">
        <title>Genomic Encyclopedia of Type Strains, Phase IV (KMG-V): Genome sequencing to study the core and pangenomes of soil and plant-associated prokaryotes.</title>
        <authorList>
            <person name="Whitman W."/>
        </authorList>
    </citation>
    <scope>NUCLEOTIDE SEQUENCE [LARGE SCALE GENOMIC DNA]</scope>
    <source>
        <strain evidence="2 3">SEMIA 415</strain>
    </source>
</reference>
<sequence>MPKSNKVFIVHGHDEGALRSLARFLEKLNLEVVILKEQPNQRRTIIEKYEASAEQVGFAVVLLTPDDVGSSAAATSQGTARPPKRHL</sequence>
<protein>
    <submittedName>
        <fullName evidence="2">Nucleotide-binding protein</fullName>
    </submittedName>
</protein>
<comment type="caution">
    <text evidence="2">The sequence shown here is derived from an EMBL/GenBank/DDBJ whole genome shotgun (WGS) entry which is preliminary data.</text>
</comment>
<name>A0AAE2T0T4_RHILE</name>
<accession>A0AAE2T0T4</accession>
<dbReference type="Proteomes" id="UP000538507">
    <property type="component" value="Unassembled WGS sequence"/>
</dbReference>
<evidence type="ECO:0000313" key="3">
    <source>
        <dbReference type="Proteomes" id="UP000538507"/>
    </source>
</evidence>
<organism evidence="2 3">
    <name type="scientific">Rhizobium leguminosarum</name>
    <dbReference type="NCBI Taxonomy" id="384"/>
    <lineage>
        <taxon>Bacteria</taxon>
        <taxon>Pseudomonadati</taxon>
        <taxon>Pseudomonadota</taxon>
        <taxon>Alphaproteobacteria</taxon>
        <taxon>Hyphomicrobiales</taxon>
        <taxon>Rhizobiaceae</taxon>
        <taxon>Rhizobium/Agrobacterium group</taxon>
        <taxon>Rhizobium</taxon>
    </lineage>
</organism>
<dbReference type="Pfam" id="PF10137">
    <property type="entry name" value="CAP12-PCTIR_TIR"/>
    <property type="match status" value="1"/>
</dbReference>
<evidence type="ECO:0000313" key="2">
    <source>
        <dbReference type="EMBL" id="MBB4293834.1"/>
    </source>
</evidence>
<gene>
    <name evidence="2" type="ORF">GGE16_005928</name>
</gene>
<dbReference type="GO" id="GO:0050135">
    <property type="term" value="F:NADP+ nucleosidase activity"/>
    <property type="evidence" value="ECO:0007669"/>
    <property type="project" value="InterPro"/>
</dbReference>
<dbReference type="InterPro" id="IPR019302">
    <property type="entry name" value="CAP12/PCTIR_TIR_dom"/>
</dbReference>
<dbReference type="EMBL" id="JACIGO010000011">
    <property type="protein sequence ID" value="MBB4293834.1"/>
    <property type="molecule type" value="Genomic_DNA"/>
</dbReference>